<dbReference type="PANTHER" id="PTHR18952">
    <property type="entry name" value="CARBONIC ANHYDRASE"/>
    <property type="match status" value="1"/>
</dbReference>
<comment type="similarity">
    <text evidence="1">Belongs to the alpha-carbonic anhydrase family.</text>
</comment>
<dbReference type="Proteomes" id="UP001218104">
    <property type="component" value="Chromosome"/>
</dbReference>
<evidence type="ECO:0000256" key="3">
    <source>
        <dbReference type="ARBA" id="ARBA00022723"/>
    </source>
</evidence>
<evidence type="ECO:0000313" key="9">
    <source>
        <dbReference type="Proteomes" id="UP001218104"/>
    </source>
</evidence>
<evidence type="ECO:0000259" key="7">
    <source>
        <dbReference type="PROSITE" id="PS51144"/>
    </source>
</evidence>
<keyword evidence="4" id="KW-0862">Zinc</keyword>
<comment type="catalytic activity">
    <reaction evidence="6">
        <text>hydrogencarbonate + H(+) = CO2 + H2O</text>
        <dbReference type="Rhea" id="RHEA:10748"/>
        <dbReference type="ChEBI" id="CHEBI:15377"/>
        <dbReference type="ChEBI" id="CHEBI:15378"/>
        <dbReference type="ChEBI" id="CHEBI:16526"/>
        <dbReference type="ChEBI" id="CHEBI:17544"/>
        <dbReference type="EC" id="4.2.1.1"/>
    </reaction>
</comment>
<dbReference type="EC" id="4.2.1.1" evidence="2"/>
<dbReference type="PROSITE" id="PS51144">
    <property type="entry name" value="ALPHA_CA_2"/>
    <property type="match status" value="1"/>
</dbReference>
<dbReference type="RefSeq" id="WP_104878275.1">
    <property type="nucleotide sequence ID" value="NZ_CP035055.1"/>
</dbReference>
<dbReference type="GO" id="GO:0008270">
    <property type="term" value="F:zinc ion binding"/>
    <property type="evidence" value="ECO:0007669"/>
    <property type="project" value="InterPro"/>
</dbReference>
<gene>
    <name evidence="8" type="ORF">P8634_06615</name>
</gene>
<dbReference type="Pfam" id="PF00194">
    <property type="entry name" value="Carb_anhydrase"/>
    <property type="match status" value="2"/>
</dbReference>
<dbReference type="InterPro" id="IPR041891">
    <property type="entry name" value="Alpha_CA_prokaryot-like"/>
</dbReference>
<evidence type="ECO:0000256" key="1">
    <source>
        <dbReference type="ARBA" id="ARBA00010718"/>
    </source>
</evidence>
<keyword evidence="3" id="KW-0479">Metal-binding</keyword>
<dbReference type="InterPro" id="IPR023561">
    <property type="entry name" value="Carbonic_anhydrase_a-class"/>
</dbReference>
<evidence type="ECO:0000313" key="8">
    <source>
        <dbReference type="EMBL" id="WFR88491.1"/>
    </source>
</evidence>
<evidence type="ECO:0000256" key="6">
    <source>
        <dbReference type="ARBA" id="ARBA00048348"/>
    </source>
</evidence>
<evidence type="ECO:0000256" key="2">
    <source>
        <dbReference type="ARBA" id="ARBA00012925"/>
    </source>
</evidence>
<evidence type="ECO:0000256" key="4">
    <source>
        <dbReference type="ARBA" id="ARBA00022833"/>
    </source>
</evidence>
<dbReference type="AlphaFoldDB" id="A0AAJ6CZQ1"/>
<accession>A0AAJ6CZQ1</accession>
<dbReference type="SMART" id="SM01057">
    <property type="entry name" value="Carb_anhydrase"/>
    <property type="match status" value="1"/>
</dbReference>
<dbReference type="InterPro" id="IPR001148">
    <property type="entry name" value="CA_dom"/>
</dbReference>
<dbReference type="InterPro" id="IPR036398">
    <property type="entry name" value="CA_dom_sf"/>
</dbReference>
<feature type="domain" description="Alpha-carbonic anhydrase" evidence="7">
    <location>
        <begin position="1"/>
        <end position="208"/>
    </location>
</feature>
<dbReference type="Gene3D" id="3.10.200.10">
    <property type="entry name" value="Alpha carbonic anhydrase"/>
    <property type="match status" value="1"/>
</dbReference>
<sequence length="208" mass="23163">MEYINYQTQDQWQGPASQQSPIDIVLEQTTPRPLADQPLTVSFVGDQALTRDPRSSGDQFIGAGTLTLGNHHYHFLRLHFHDHSEHLFDGQRQDAEVHFVYQDDQGQTLVLAMLGIRAADGEAGFDFAPVINGQAGAAYLNQFFANNQGYFNYTGSLTTPPLSPDVTWVVLDAVHPFSSGSLALIHDLFADNYRAPRPITVPVYHYCN</sequence>
<keyword evidence="5" id="KW-0456">Lyase</keyword>
<evidence type="ECO:0000256" key="5">
    <source>
        <dbReference type="ARBA" id="ARBA00023239"/>
    </source>
</evidence>
<name>A0AAJ6CZQ1_LIMFE</name>
<dbReference type="GO" id="GO:0004089">
    <property type="term" value="F:carbonate dehydratase activity"/>
    <property type="evidence" value="ECO:0007669"/>
    <property type="project" value="UniProtKB-EC"/>
</dbReference>
<dbReference type="SUPFAM" id="SSF51069">
    <property type="entry name" value="Carbonic anhydrase"/>
    <property type="match status" value="1"/>
</dbReference>
<dbReference type="EMBL" id="CP121468">
    <property type="protein sequence ID" value="WFR88491.1"/>
    <property type="molecule type" value="Genomic_DNA"/>
</dbReference>
<dbReference type="PANTHER" id="PTHR18952:SF265">
    <property type="entry name" value="CARBONIC ANHYDRASE"/>
    <property type="match status" value="1"/>
</dbReference>
<organism evidence="8 9">
    <name type="scientific">Limosilactobacillus fermentum</name>
    <name type="common">Lactobacillus fermentum</name>
    <dbReference type="NCBI Taxonomy" id="1613"/>
    <lineage>
        <taxon>Bacteria</taxon>
        <taxon>Bacillati</taxon>
        <taxon>Bacillota</taxon>
        <taxon>Bacilli</taxon>
        <taxon>Lactobacillales</taxon>
        <taxon>Lactobacillaceae</taxon>
        <taxon>Limosilactobacillus</taxon>
    </lineage>
</organism>
<protein>
    <recommendedName>
        <fullName evidence="2">carbonic anhydrase</fullName>
        <ecNumber evidence="2">4.2.1.1</ecNumber>
    </recommendedName>
</protein>
<proteinExistence type="inferred from homology"/>
<dbReference type="CDD" id="cd03124">
    <property type="entry name" value="alpha_CA_prokaryotic_like"/>
    <property type="match status" value="1"/>
</dbReference>
<reference evidence="8" key="1">
    <citation type="submission" date="2023-04" db="EMBL/GenBank/DDBJ databases">
        <title>Genomic of Limosilactobacillus fermentum MSJK0025.</title>
        <authorList>
            <person name="Yang S."/>
        </authorList>
    </citation>
    <scope>NUCLEOTIDE SEQUENCE</scope>
    <source>
        <strain evidence="8">MSJK0025</strain>
    </source>
</reference>